<feature type="region of interest" description="Disordered" evidence="1">
    <location>
        <begin position="80"/>
        <end position="99"/>
    </location>
</feature>
<name>A0ABP9KZD8_9NOCA</name>
<organism evidence="2 3">
    <name type="scientific">Nocardia callitridis</name>
    <dbReference type="NCBI Taxonomy" id="648753"/>
    <lineage>
        <taxon>Bacteria</taxon>
        <taxon>Bacillati</taxon>
        <taxon>Actinomycetota</taxon>
        <taxon>Actinomycetes</taxon>
        <taxon>Mycobacteriales</taxon>
        <taxon>Nocardiaceae</taxon>
        <taxon>Nocardia</taxon>
    </lineage>
</organism>
<proteinExistence type="predicted"/>
<feature type="region of interest" description="Disordered" evidence="1">
    <location>
        <begin position="16"/>
        <end position="46"/>
    </location>
</feature>
<dbReference type="Proteomes" id="UP001500603">
    <property type="component" value="Unassembled WGS sequence"/>
</dbReference>
<reference evidence="3" key="1">
    <citation type="journal article" date="2019" name="Int. J. Syst. Evol. Microbiol.">
        <title>The Global Catalogue of Microorganisms (GCM) 10K type strain sequencing project: providing services to taxonomists for standard genome sequencing and annotation.</title>
        <authorList>
            <consortium name="The Broad Institute Genomics Platform"/>
            <consortium name="The Broad Institute Genome Sequencing Center for Infectious Disease"/>
            <person name="Wu L."/>
            <person name="Ma J."/>
        </authorList>
    </citation>
    <scope>NUCLEOTIDE SEQUENCE [LARGE SCALE GENOMIC DNA]</scope>
    <source>
        <strain evidence="3">JCM 18298</strain>
    </source>
</reference>
<sequence length="119" mass="12086">MTTVAEQEVLSAVELDLTVDPGTEGQDNADAAAKADDSAASSTTTATAADGTELFRVVKGAPTDVDLAALVAVLTAAANTAPAQAPSGPPDMWGAPTLLHRTASPFSPYAFPHLSHQRD</sequence>
<keyword evidence="3" id="KW-1185">Reference proteome</keyword>
<gene>
    <name evidence="2" type="ORF">GCM10023318_57800</name>
</gene>
<evidence type="ECO:0008006" key="4">
    <source>
        <dbReference type="Google" id="ProtNLM"/>
    </source>
</evidence>
<dbReference type="InterPro" id="IPR032716">
    <property type="entry name" value="ACC_epsilon"/>
</dbReference>
<dbReference type="Pfam" id="PF13822">
    <property type="entry name" value="ACC_epsilon"/>
    <property type="match status" value="1"/>
</dbReference>
<dbReference type="RefSeq" id="WP_345499451.1">
    <property type="nucleotide sequence ID" value="NZ_BAABJM010000008.1"/>
</dbReference>
<comment type="caution">
    <text evidence="2">The sequence shown here is derived from an EMBL/GenBank/DDBJ whole genome shotgun (WGS) entry which is preliminary data.</text>
</comment>
<protein>
    <recommendedName>
        <fullName evidence="4">Acyl-CoA carboxylase subunit epsilon</fullName>
    </recommendedName>
</protein>
<dbReference type="EMBL" id="BAABJM010000008">
    <property type="protein sequence ID" value="GAA5067941.1"/>
    <property type="molecule type" value="Genomic_DNA"/>
</dbReference>
<evidence type="ECO:0000313" key="3">
    <source>
        <dbReference type="Proteomes" id="UP001500603"/>
    </source>
</evidence>
<evidence type="ECO:0000313" key="2">
    <source>
        <dbReference type="EMBL" id="GAA5067941.1"/>
    </source>
</evidence>
<accession>A0ABP9KZD8</accession>
<evidence type="ECO:0000256" key="1">
    <source>
        <dbReference type="SAM" id="MobiDB-lite"/>
    </source>
</evidence>